<organism evidence="1 2">
    <name type="scientific">Rhodococcus qingshengii</name>
    <dbReference type="NCBI Taxonomy" id="334542"/>
    <lineage>
        <taxon>Bacteria</taxon>
        <taxon>Bacillati</taxon>
        <taxon>Actinomycetota</taxon>
        <taxon>Actinomycetes</taxon>
        <taxon>Mycobacteriales</taxon>
        <taxon>Nocardiaceae</taxon>
        <taxon>Rhodococcus</taxon>
        <taxon>Rhodococcus erythropolis group</taxon>
    </lineage>
</organism>
<dbReference type="Proteomes" id="UP000230886">
    <property type="component" value="Unassembled WGS sequence"/>
</dbReference>
<evidence type="ECO:0000313" key="1">
    <source>
        <dbReference type="EMBL" id="PCK28258.1"/>
    </source>
</evidence>
<evidence type="ECO:0000313" key="2">
    <source>
        <dbReference type="Proteomes" id="UP000230886"/>
    </source>
</evidence>
<sequence>MEDLIERALTAKIETAAITTVNAAITEAGTQADKIVGTDPLPGSPEWEAEQDTDIPAQRQMAWQLACFRIQLAAGIDSTASVMSLRRFGATWSTIGRAAGMTRQSAHERWGRRVSDMLDPYGVGMPPMVPNDDPTQP</sequence>
<reference evidence="1 2" key="1">
    <citation type="submission" date="2017-07" db="EMBL/GenBank/DDBJ databases">
        <title>Draft sequence of Rhodococcus enclensis 23b-28.</title>
        <authorList>
            <person name="Besaury L."/>
            <person name="Sancelme M."/>
            <person name="Amato P."/>
            <person name="Lallement A."/>
            <person name="Delort A.-M."/>
        </authorList>
    </citation>
    <scope>NUCLEOTIDE SEQUENCE [LARGE SCALE GENOMIC DNA]</scope>
    <source>
        <strain evidence="1 2">23b-28</strain>
    </source>
</reference>
<dbReference type="GeneID" id="64143516"/>
<dbReference type="RefSeq" id="WP_003942828.1">
    <property type="nucleotide sequence ID" value="NZ_AP023172.1"/>
</dbReference>
<gene>
    <name evidence="1" type="ORF">CHR55_07480</name>
</gene>
<comment type="caution">
    <text evidence="1">The sequence shown here is derived from an EMBL/GenBank/DDBJ whole genome shotgun (WGS) entry which is preliminary data.</text>
</comment>
<proteinExistence type="predicted"/>
<accession>A0A1C4DE89</accession>
<dbReference type="AlphaFoldDB" id="A0A069JCA2"/>
<protein>
    <submittedName>
        <fullName evidence="1">Uncharacterized protein</fullName>
    </submittedName>
</protein>
<dbReference type="EMBL" id="NOVD01000003">
    <property type="protein sequence ID" value="PCK28258.1"/>
    <property type="molecule type" value="Genomic_DNA"/>
</dbReference>
<name>A0A069JCA2_RHOSG</name>
<accession>A0A069JCA2</accession>